<organism evidence="2">
    <name type="scientific">Arundo donax</name>
    <name type="common">Giant reed</name>
    <name type="synonym">Donax arundinaceus</name>
    <dbReference type="NCBI Taxonomy" id="35708"/>
    <lineage>
        <taxon>Eukaryota</taxon>
        <taxon>Viridiplantae</taxon>
        <taxon>Streptophyta</taxon>
        <taxon>Embryophyta</taxon>
        <taxon>Tracheophyta</taxon>
        <taxon>Spermatophyta</taxon>
        <taxon>Magnoliopsida</taxon>
        <taxon>Liliopsida</taxon>
        <taxon>Poales</taxon>
        <taxon>Poaceae</taxon>
        <taxon>PACMAD clade</taxon>
        <taxon>Arundinoideae</taxon>
        <taxon>Arundineae</taxon>
        <taxon>Arundo</taxon>
    </lineage>
</organism>
<proteinExistence type="predicted"/>
<dbReference type="InterPro" id="IPR036770">
    <property type="entry name" value="Ankyrin_rpt-contain_sf"/>
</dbReference>
<dbReference type="Pfam" id="PF12796">
    <property type="entry name" value="Ank_2"/>
    <property type="match status" value="1"/>
</dbReference>
<evidence type="ECO:0000313" key="2">
    <source>
        <dbReference type="EMBL" id="JAD60352.1"/>
    </source>
</evidence>
<reference evidence="2" key="1">
    <citation type="submission" date="2014-09" db="EMBL/GenBank/DDBJ databases">
        <authorList>
            <person name="Magalhaes I.L.F."/>
            <person name="Oliveira U."/>
            <person name="Santos F.R."/>
            <person name="Vidigal T.H.D.A."/>
            <person name="Brescovit A.D."/>
            <person name="Santos A.J."/>
        </authorList>
    </citation>
    <scope>NUCLEOTIDE SEQUENCE</scope>
    <source>
        <tissue evidence="2">Shoot tissue taken approximately 20 cm above the soil surface</tissue>
    </source>
</reference>
<reference evidence="2" key="2">
    <citation type="journal article" date="2015" name="Data Brief">
        <title>Shoot transcriptome of the giant reed, Arundo donax.</title>
        <authorList>
            <person name="Barrero R.A."/>
            <person name="Guerrero F.D."/>
            <person name="Moolhuijzen P."/>
            <person name="Goolsby J.A."/>
            <person name="Tidwell J."/>
            <person name="Bellgard S.E."/>
            <person name="Bellgard M.I."/>
        </authorList>
    </citation>
    <scope>NUCLEOTIDE SEQUENCE</scope>
    <source>
        <tissue evidence="2">Shoot tissue taken approximately 20 cm above the soil surface</tissue>
    </source>
</reference>
<dbReference type="Gene3D" id="1.25.40.20">
    <property type="entry name" value="Ankyrin repeat-containing domain"/>
    <property type="match status" value="1"/>
</dbReference>
<dbReference type="EMBL" id="GBRH01237543">
    <property type="protein sequence ID" value="JAD60352.1"/>
    <property type="molecule type" value="Transcribed_RNA"/>
</dbReference>
<dbReference type="PANTHER" id="PTHR46224:SF10">
    <property type="entry name" value="OS01G0189100 PROTEIN"/>
    <property type="match status" value="1"/>
</dbReference>
<dbReference type="InterPro" id="IPR002110">
    <property type="entry name" value="Ankyrin_rpt"/>
</dbReference>
<evidence type="ECO:0000256" key="1">
    <source>
        <dbReference type="PROSITE-ProRule" id="PRU00023"/>
    </source>
</evidence>
<feature type="repeat" description="ANK" evidence="1">
    <location>
        <begin position="27"/>
        <end position="60"/>
    </location>
</feature>
<dbReference type="AlphaFoldDB" id="A0A0A9BM56"/>
<name>A0A0A9BM56_ARUDO</name>
<protein>
    <submittedName>
        <fullName evidence="2">Uncharacterized protein</fullName>
    </submittedName>
</protein>
<sequence>MGVLVYRSLKCMKLLIKAGADVNGKGSYTSPLVIATEQGGYTNFVRLLLKAGADPNIPDDLGRLPVELSALNDCCEEVEMLFPLTSPIPGVPSWSIDGVISHAKLENAKPMEERHIARRKAMFKSQASRAFKLKEYDLASKFFCFGNRSCTRCNTLLKQKPL</sequence>
<dbReference type="PROSITE" id="PS50297">
    <property type="entry name" value="ANK_REP_REGION"/>
    <property type="match status" value="1"/>
</dbReference>
<dbReference type="PANTHER" id="PTHR46224">
    <property type="entry name" value="ANKYRIN REPEAT FAMILY PROTEIN"/>
    <property type="match status" value="1"/>
</dbReference>
<dbReference type="InterPro" id="IPR051616">
    <property type="entry name" value="Cul2-RING_E3_ligase_SR"/>
</dbReference>
<keyword evidence="1" id="KW-0040">ANK repeat</keyword>
<dbReference type="PROSITE" id="PS50088">
    <property type="entry name" value="ANK_REPEAT"/>
    <property type="match status" value="1"/>
</dbReference>
<accession>A0A0A9BM56</accession>
<dbReference type="SUPFAM" id="SSF48403">
    <property type="entry name" value="Ankyrin repeat"/>
    <property type="match status" value="1"/>
</dbReference>